<evidence type="ECO:0000313" key="3">
    <source>
        <dbReference type="Proteomes" id="UP000683925"/>
    </source>
</evidence>
<dbReference type="EMBL" id="CAJJDP010000106">
    <property type="protein sequence ID" value="CAD8194051.1"/>
    <property type="molecule type" value="Genomic_DNA"/>
</dbReference>
<comment type="caution">
    <text evidence="2">The sequence shown here is derived from an EMBL/GenBank/DDBJ whole genome shotgun (WGS) entry which is preliminary data.</text>
</comment>
<gene>
    <name evidence="2" type="ORF">POCTA_138.1.T1060035</name>
</gene>
<protein>
    <submittedName>
        <fullName evidence="2">Uncharacterized protein</fullName>
    </submittedName>
</protein>
<accession>A0A8S1WZK4</accession>
<proteinExistence type="predicted"/>
<sequence>MYKLNTIQGHQFFNFQAPLNYFSKRKLFQLANEIKPRKRDSRGKIVISSSLPKGFWFRDYDAARTVSKMWKESRPNNHRIQNPIYFKRGDMQEYLQNYTIRACTPHPSRKWRKYRNLLLENNHRIREQIKQKFQETPNLLLPNSQLSPPKSKRSSFMNSHQQQCLLEIRTSQHLKLKHISRQPSNRKDDSMRSLDRHFQDINCAQSNFNHSFVQDKFMSSNQITPRNRFFKDSFRLYGIDAQVQAPKNKLIFTDSVQLVESQETRCDKIEGIQSDREKSSQKQSTLLNLINKQRKKNLQAKIVSPKNPKLNNSNSKDNRIVNIYFPSLKKINVRDHS</sequence>
<dbReference type="AlphaFoldDB" id="A0A8S1WZK4"/>
<dbReference type="Proteomes" id="UP000683925">
    <property type="component" value="Unassembled WGS sequence"/>
</dbReference>
<feature type="compositionally biased region" description="Low complexity" evidence="1">
    <location>
        <begin position="137"/>
        <end position="149"/>
    </location>
</feature>
<dbReference type="OrthoDB" id="295506at2759"/>
<organism evidence="2 3">
    <name type="scientific">Paramecium octaurelia</name>
    <dbReference type="NCBI Taxonomy" id="43137"/>
    <lineage>
        <taxon>Eukaryota</taxon>
        <taxon>Sar</taxon>
        <taxon>Alveolata</taxon>
        <taxon>Ciliophora</taxon>
        <taxon>Intramacronucleata</taxon>
        <taxon>Oligohymenophorea</taxon>
        <taxon>Peniculida</taxon>
        <taxon>Parameciidae</taxon>
        <taxon>Paramecium</taxon>
    </lineage>
</organism>
<reference evidence="2" key="1">
    <citation type="submission" date="2021-01" db="EMBL/GenBank/DDBJ databases">
        <authorList>
            <consortium name="Genoscope - CEA"/>
            <person name="William W."/>
        </authorList>
    </citation>
    <scope>NUCLEOTIDE SEQUENCE</scope>
</reference>
<dbReference type="OMA" id="QDINCAQ"/>
<evidence type="ECO:0000256" key="1">
    <source>
        <dbReference type="SAM" id="MobiDB-lite"/>
    </source>
</evidence>
<feature type="region of interest" description="Disordered" evidence="1">
    <location>
        <begin position="133"/>
        <end position="158"/>
    </location>
</feature>
<keyword evidence="3" id="KW-1185">Reference proteome</keyword>
<name>A0A8S1WZK4_PAROT</name>
<evidence type="ECO:0000313" key="2">
    <source>
        <dbReference type="EMBL" id="CAD8194051.1"/>
    </source>
</evidence>